<name>A0A4D5XEP4_9VIRU</name>
<evidence type="ECO:0000313" key="1">
    <source>
        <dbReference type="EMBL" id="QBK89225.1"/>
    </source>
</evidence>
<dbReference type="EMBL" id="MK500410">
    <property type="protein sequence ID" value="QBK89225.1"/>
    <property type="molecule type" value="Genomic_DNA"/>
</dbReference>
<organism evidence="1">
    <name type="scientific">Mimivirus LCMiAC02</name>
    <dbReference type="NCBI Taxonomy" id="2506609"/>
    <lineage>
        <taxon>Viruses</taxon>
        <taxon>Varidnaviria</taxon>
        <taxon>Bamfordvirae</taxon>
        <taxon>Nucleocytoviricota</taxon>
        <taxon>Megaviricetes</taxon>
        <taxon>Imitervirales</taxon>
        <taxon>Mimiviridae</taxon>
        <taxon>Klosneuvirinae</taxon>
    </lineage>
</organism>
<sequence length="173" mass="19871">MDQGNKAYPLTYERMSALSETRPIKQLSAARKSLDFLSRASGSDRGDNEISTNKIFMNADEAYKLSIKNKYDYKQNVFMDIIENIRKAVKLGQVSLIYYGDIHGFCKNDMFQEICLDCSVELTQLGQRQSLKPRRVASGGYTVDTYLENIKGDLLHDHKFHLKINWSKKQSSK</sequence>
<accession>A0A4D5XEP4</accession>
<reference evidence="1" key="1">
    <citation type="journal article" date="2019" name="MBio">
        <title>Virus Genomes from Deep Sea Sediments Expand the Ocean Megavirome and Support Independent Origins of Viral Gigantism.</title>
        <authorList>
            <person name="Backstrom D."/>
            <person name="Yutin N."/>
            <person name="Jorgensen S.L."/>
            <person name="Dharamshi J."/>
            <person name="Homa F."/>
            <person name="Zaremba-Niedwiedzka K."/>
            <person name="Spang A."/>
            <person name="Wolf Y.I."/>
            <person name="Koonin E.V."/>
            <person name="Ettema T.J."/>
        </authorList>
    </citation>
    <scope>NUCLEOTIDE SEQUENCE</scope>
</reference>
<gene>
    <name evidence="1" type="ORF">LCMiAC02_03200</name>
</gene>
<protein>
    <submittedName>
        <fullName evidence="1">Uncharacterized protein</fullName>
    </submittedName>
</protein>
<proteinExistence type="predicted"/>